<proteinExistence type="predicted"/>
<protein>
    <submittedName>
        <fullName evidence="3">Uncharacterized protein</fullName>
    </submittedName>
</protein>
<accession>A0A395S9S0</accession>
<evidence type="ECO:0000313" key="4">
    <source>
        <dbReference type="Proteomes" id="UP000266152"/>
    </source>
</evidence>
<dbReference type="AlphaFoldDB" id="A0A395S9S0"/>
<comment type="caution">
    <text evidence="3">The sequence shown here is derived from an EMBL/GenBank/DDBJ whole genome shotgun (WGS) entry which is preliminary data.</text>
</comment>
<feature type="transmembrane region" description="Helical" evidence="2">
    <location>
        <begin position="37"/>
        <end position="63"/>
    </location>
</feature>
<evidence type="ECO:0000256" key="1">
    <source>
        <dbReference type="SAM" id="MobiDB-lite"/>
    </source>
</evidence>
<feature type="transmembrane region" description="Helical" evidence="2">
    <location>
        <begin position="122"/>
        <end position="141"/>
    </location>
</feature>
<keyword evidence="2" id="KW-0812">Transmembrane</keyword>
<evidence type="ECO:0000313" key="3">
    <source>
        <dbReference type="EMBL" id="RGP68955.1"/>
    </source>
</evidence>
<feature type="region of interest" description="Disordered" evidence="1">
    <location>
        <begin position="216"/>
        <end position="235"/>
    </location>
</feature>
<name>A0A395S9S0_FUSSP</name>
<organism evidence="3 4">
    <name type="scientific">Fusarium sporotrichioides</name>
    <dbReference type="NCBI Taxonomy" id="5514"/>
    <lineage>
        <taxon>Eukaryota</taxon>
        <taxon>Fungi</taxon>
        <taxon>Dikarya</taxon>
        <taxon>Ascomycota</taxon>
        <taxon>Pezizomycotina</taxon>
        <taxon>Sordariomycetes</taxon>
        <taxon>Hypocreomycetidae</taxon>
        <taxon>Hypocreales</taxon>
        <taxon>Nectriaceae</taxon>
        <taxon>Fusarium</taxon>
    </lineage>
</organism>
<reference evidence="3 4" key="1">
    <citation type="journal article" date="2018" name="PLoS Pathog.">
        <title>Evolution of structural diversity of trichothecenes, a family of toxins produced by plant pathogenic and entomopathogenic fungi.</title>
        <authorList>
            <person name="Proctor R.H."/>
            <person name="McCormick S.P."/>
            <person name="Kim H.S."/>
            <person name="Cardoza R.E."/>
            <person name="Stanley A.M."/>
            <person name="Lindo L."/>
            <person name="Kelly A."/>
            <person name="Brown D.W."/>
            <person name="Lee T."/>
            <person name="Vaughan M.M."/>
            <person name="Alexander N.J."/>
            <person name="Busman M."/>
            <person name="Gutierrez S."/>
        </authorList>
    </citation>
    <scope>NUCLEOTIDE SEQUENCE [LARGE SCALE GENOMIC DNA]</scope>
    <source>
        <strain evidence="3 4">NRRL 3299</strain>
    </source>
</reference>
<keyword evidence="2" id="KW-1133">Transmembrane helix</keyword>
<keyword evidence="2" id="KW-0472">Membrane</keyword>
<keyword evidence="4" id="KW-1185">Reference proteome</keyword>
<dbReference type="Proteomes" id="UP000266152">
    <property type="component" value="Unassembled WGS sequence"/>
</dbReference>
<gene>
    <name evidence="3" type="ORF">FSPOR_4932</name>
</gene>
<evidence type="ECO:0000256" key="2">
    <source>
        <dbReference type="SAM" id="Phobius"/>
    </source>
</evidence>
<sequence>MSSPTTLATLISSSAVTSASAASTSTSEHGSHSDKIAIIGMTLGVVFAFIVLIFPCICLQGLAHWQQKREEKKAARERAKADAAIGRVTDEQRRLNIWESQTTADMSVSHIFPRINTTDMNVLIVCISAMIFIVFLAFVVYCTWKPNPNDTGVDIAPVSDNHARESRPRENLAAVPFDGSTTTRRVEIYSDAVRRDSDTGCRLPFFQRRRETSLERNTIPLQSVPGRQHPRNDAD</sequence>
<dbReference type="EMBL" id="PXOF01000065">
    <property type="protein sequence ID" value="RGP68955.1"/>
    <property type="molecule type" value="Genomic_DNA"/>
</dbReference>